<protein>
    <recommendedName>
        <fullName evidence="4">DUF4149 domain-containing protein</fullName>
    </recommendedName>
</protein>
<dbReference type="RefSeq" id="WP_286592943.1">
    <property type="nucleotide sequence ID" value="NZ_JACANB010000001.1"/>
</dbReference>
<feature type="transmembrane region" description="Helical" evidence="1">
    <location>
        <begin position="21"/>
        <end position="46"/>
    </location>
</feature>
<reference evidence="2" key="1">
    <citation type="submission" date="2020-06" db="EMBL/GenBank/DDBJ databases">
        <authorList>
            <person name="Dong N."/>
        </authorList>
    </citation>
    <scope>NUCLEOTIDE SEQUENCE</scope>
    <source>
        <strain evidence="2">DF46-2-2</strain>
    </source>
</reference>
<feature type="transmembrane region" description="Helical" evidence="1">
    <location>
        <begin position="97"/>
        <end position="116"/>
    </location>
</feature>
<keyword evidence="1" id="KW-0472">Membrane</keyword>
<organism evidence="2 3">
    <name type="scientific">Thiopseudomonas alkaliphila</name>
    <dbReference type="NCBI Taxonomy" id="1697053"/>
    <lineage>
        <taxon>Bacteria</taxon>
        <taxon>Pseudomonadati</taxon>
        <taxon>Pseudomonadota</taxon>
        <taxon>Gammaproteobacteria</taxon>
        <taxon>Pseudomonadales</taxon>
        <taxon>Pseudomonadaceae</taxon>
        <taxon>Thiopseudomonas</taxon>
    </lineage>
</organism>
<comment type="caution">
    <text evidence="2">The sequence shown here is derived from an EMBL/GenBank/DDBJ whole genome shotgun (WGS) entry which is preliminary data.</text>
</comment>
<dbReference type="AlphaFoldDB" id="A0AAW7DN25"/>
<feature type="transmembrane region" description="Helical" evidence="1">
    <location>
        <begin position="66"/>
        <end position="85"/>
    </location>
</feature>
<proteinExistence type="predicted"/>
<reference evidence="2" key="2">
    <citation type="journal article" date="2022" name="Sci. Total Environ.">
        <title>Prevalence, transmission, and molecular epidemiology of tet(X)-positive bacteria among humans, animals, and environmental niches in China: An epidemiological, and genomic-based study.</title>
        <authorList>
            <person name="Dong N."/>
            <person name="Zeng Y."/>
            <person name="Cai C."/>
            <person name="Sun C."/>
            <person name="Lu J."/>
            <person name="Liu C."/>
            <person name="Zhou H."/>
            <person name="Sun Q."/>
            <person name="Shu L."/>
            <person name="Wang H."/>
            <person name="Wang Y."/>
            <person name="Wang S."/>
            <person name="Wu C."/>
            <person name="Chan E.W."/>
            <person name="Chen G."/>
            <person name="Shen Z."/>
            <person name="Chen S."/>
            <person name="Zhang R."/>
        </authorList>
    </citation>
    <scope>NUCLEOTIDE SEQUENCE</scope>
    <source>
        <strain evidence="2">DF46-2-2</strain>
    </source>
</reference>
<evidence type="ECO:0000256" key="1">
    <source>
        <dbReference type="SAM" id="Phobius"/>
    </source>
</evidence>
<keyword evidence="1" id="KW-0812">Transmembrane</keyword>
<name>A0AAW7DN25_9GAMM</name>
<sequence length="154" mass="17013">MRYLKLSTSKAVLTPALTSSQVIWQLVQMLWVGSLFLTHFLLLPALQTMALAPMLVQEVAESLRPVLVGLAVVGVIFQLALLLQARKARWLSDLRGWLLLSSLVLAAVFYALPMIGSQLQVVQGYCYLALSCVGLLLLVQPFPAVEQNHQAREN</sequence>
<keyword evidence="1" id="KW-1133">Transmembrane helix</keyword>
<evidence type="ECO:0000313" key="3">
    <source>
        <dbReference type="Proteomes" id="UP001173465"/>
    </source>
</evidence>
<accession>A0AAW7DN25</accession>
<dbReference type="EMBL" id="JACANB010000001">
    <property type="protein sequence ID" value="MDM1695360.1"/>
    <property type="molecule type" value="Genomic_DNA"/>
</dbReference>
<evidence type="ECO:0000313" key="2">
    <source>
        <dbReference type="EMBL" id="MDM1695360.1"/>
    </source>
</evidence>
<feature type="transmembrane region" description="Helical" evidence="1">
    <location>
        <begin position="122"/>
        <end position="139"/>
    </location>
</feature>
<evidence type="ECO:0008006" key="4">
    <source>
        <dbReference type="Google" id="ProtNLM"/>
    </source>
</evidence>
<dbReference type="Proteomes" id="UP001173465">
    <property type="component" value="Unassembled WGS sequence"/>
</dbReference>
<gene>
    <name evidence="2" type="ORF">HX099_01565</name>
</gene>